<evidence type="ECO:0000313" key="1">
    <source>
        <dbReference type="EMBL" id="UTJ05895.1"/>
    </source>
</evidence>
<dbReference type="EMBL" id="CP100595">
    <property type="protein sequence ID" value="UTJ05895.1"/>
    <property type="molecule type" value="Genomic_DNA"/>
</dbReference>
<gene>
    <name evidence="1" type="ORF">NJU99_11635</name>
</gene>
<name>A0ABY5E2E1_9BACT</name>
<dbReference type="RefSeq" id="WP_254576076.1">
    <property type="nucleotide sequence ID" value="NZ_CP100595.1"/>
</dbReference>
<dbReference type="Proteomes" id="UP001060012">
    <property type="component" value="Chromosome"/>
</dbReference>
<proteinExistence type="predicted"/>
<sequence>MEGKILVTYKILCKSDFNLEVTLEQLLANEKVAKVIKSEFAKGIRNIALNTKSDNCKLKIETQKELYQFEARKDDFADLVTLAEEDVNARKLNKKDCIGVELVDIETTKE</sequence>
<evidence type="ECO:0000313" key="2">
    <source>
        <dbReference type="Proteomes" id="UP001060012"/>
    </source>
</evidence>
<organism evidence="1 2">
    <name type="scientific">Arcobacter roscoffensis</name>
    <dbReference type="NCBI Taxonomy" id="2961520"/>
    <lineage>
        <taxon>Bacteria</taxon>
        <taxon>Pseudomonadati</taxon>
        <taxon>Campylobacterota</taxon>
        <taxon>Epsilonproteobacteria</taxon>
        <taxon>Campylobacterales</taxon>
        <taxon>Arcobacteraceae</taxon>
        <taxon>Arcobacter</taxon>
    </lineage>
</organism>
<keyword evidence="2" id="KW-1185">Reference proteome</keyword>
<accession>A0ABY5E2E1</accession>
<reference evidence="1" key="1">
    <citation type="submission" date="2022-07" db="EMBL/GenBank/DDBJ databases">
        <title>Arcobacter roscoffensis sp. nov., a marine bacterium isolated from coastal seawater collected from Roscoff, France.</title>
        <authorList>
            <person name="Pascual J."/>
            <person name="Lepeaux C."/>
            <person name="Methner A."/>
            <person name="Overmann J."/>
        </authorList>
    </citation>
    <scope>NUCLEOTIDE SEQUENCE</scope>
    <source>
        <strain evidence="1">ARW1-2F2</strain>
    </source>
</reference>
<protein>
    <submittedName>
        <fullName evidence="1">Uncharacterized protein</fullName>
    </submittedName>
</protein>